<dbReference type="Proteomes" id="UP001164748">
    <property type="component" value="Chromosome"/>
</dbReference>
<dbReference type="PANTHER" id="PTHR43031">
    <property type="entry name" value="FAD-DEPENDENT OXIDOREDUCTASE"/>
    <property type="match status" value="1"/>
</dbReference>
<organism evidence="3 4">
    <name type="scientific">Salinivibrio kushneri</name>
    <dbReference type="NCBI Taxonomy" id="1908198"/>
    <lineage>
        <taxon>Bacteria</taxon>
        <taxon>Pseudomonadati</taxon>
        <taxon>Pseudomonadota</taxon>
        <taxon>Gammaproteobacteria</taxon>
        <taxon>Vibrionales</taxon>
        <taxon>Vibrionaceae</taxon>
        <taxon>Salinivibrio</taxon>
    </lineage>
</organism>
<evidence type="ECO:0000256" key="1">
    <source>
        <dbReference type="SAM" id="Phobius"/>
    </source>
</evidence>
<feature type="domain" description="Rhodanese" evidence="2">
    <location>
        <begin position="50"/>
        <end position="141"/>
    </location>
</feature>
<dbReference type="PROSITE" id="PS50206">
    <property type="entry name" value="RHODANESE_3"/>
    <property type="match status" value="1"/>
</dbReference>
<reference evidence="3" key="1">
    <citation type="submission" date="2022-09" db="EMBL/GenBank/DDBJ databases">
        <authorList>
            <person name="Li Z.-J."/>
        </authorList>
    </citation>
    <scope>NUCLEOTIDE SEQUENCE</scope>
    <source>
        <strain evidence="3">TGB11</strain>
    </source>
</reference>
<evidence type="ECO:0000259" key="2">
    <source>
        <dbReference type="PROSITE" id="PS50206"/>
    </source>
</evidence>
<sequence length="153" mass="16671">MQEYIDFVSNNMILTLVWVGLAATLLMSLIKQKNAAYKVVGPNEAAILNNRENGVFVDIRGHDDFRAGHITGALNVLPSEIKSQSFGELEKHKNDPIIVVCKTGQTAADSANQLAKAGFESVYILKDGLTSWNDAKMPLVRAKSGKGKGKKKK</sequence>
<dbReference type="InterPro" id="IPR001763">
    <property type="entry name" value="Rhodanese-like_dom"/>
</dbReference>
<dbReference type="SMART" id="SM00450">
    <property type="entry name" value="RHOD"/>
    <property type="match status" value="1"/>
</dbReference>
<keyword evidence="1" id="KW-1133">Transmembrane helix</keyword>
<dbReference type="EMBL" id="CP114588">
    <property type="protein sequence ID" value="WBA08803.1"/>
    <property type="molecule type" value="Genomic_DNA"/>
</dbReference>
<keyword evidence="1" id="KW-0812">Transmembrane</keyword>
<gene>
    <name evidence="3" type="ORF">N8M53_00805</name>
</gene>
<dbReference type="InterPro" id="IPR036873">
    <property type="entry name" value="Rhodanese-like_dom_sf"/>
</dbReference>
<dbReference type="PANTHER" id="PTHR43031:SF18">
    <property type="entry name" value="RHODANESE-RELATED SULFURTRANSFERASES"/>
    <property type="match status" value="1"/>
</dbReference>
<protein>
    <submittedName>
        <fullName evidence="3">Rhodanese-like domain-containing protein</fullName>
    </submittedName>
</protein>
<dbReference type="InterPro" id="IPR050229">
    <property type="entry name" value="GlpE_sulfurtransferase"/>
</dbReference>
<dbReference type="Pfam" id="PF00581">
    <property type="entry name" value="Rhodanese"/>
    <property type="match status" value="1"/>
</dbReference>
<accession>A0AA47KL11</accession>
<keyword evidence="1" id="KW-0472">Membrane</keyword>
<dbReference type="Gene3D" id="3.40.250.10">
    <property type="entry name" value="Rhodanese-like domain"/>
    <property type="match status" value="1"/>
</dbReference>
<dbReference type="AlphaFoldDB" id="A0AA47KL11"/>
<proteinExistence type="predicted"/>
<dbReference type="RefSeq" id="WP_269579152.1">
    <property type="nucleotide sequence ID" value="NZ_CP114588.1"/>
</dbReference>
<dbReference type="SUPFAM" id="SSF52821">
    <property type="entry name" value="Rhodanese/Cell cycle control phosphatase"/>
    <property type="match status" value="1"/>
</dbReference>
<evidence type="ECO:0000313" key="4">
    <source>
        <dbReference type="Proteomes" id="UP001164748"/>
    </source>
</evidence>
<name>A0AA47KL11_9GAMM</name>
<feature type="transmembrane region" description="Helical" evidence="1">
    <location>
        <begin position="12"/>
        <end position="30"/>
    </location>
</feature>
<evidence type="ECO:0000313" key="3">
    <source>
        <dbReference type="EMBL" id="WBA08803.1"/>
    </source>
</evidence>
<dbReference type="CDD" id="cd00158">
    <property type="entry name" value="RHOD"/>
    <property type="match status" value="1"/>
</dbReference>